<accession>A0A512C3L7</accession>
<comment type="caution">
    <text evidence="1">The sequence shown here is derived from an EMBL/GenBank/DDBJ whole genome shotgun (WGS) entry which is preliminary data.</text>
</comment>
<organism evidence="1 2">
    <name type="scientific">Microvirga aerophila</name>
    <dbReference type="NCBI Taxonomy" id="670291"/>
    <lineage>
        <taxon>Bacteria</taxon>
        <taxon>Pseudomonadati</taxon>
        <taxon>Pseudomonadota</taxon>
        <taxon>Alphaproteobacteria</taxon>
        <taxon>Hyphomicrobiales</taxon>
        <taxon>Methylobacteriaceae</taxon>
        <taxon>Microvirga</taxon>
    </lineage>
</organism>
<sequence length="80" mass="8832">MHMDRFVVFQVENEWLVTYGDRTQIAFATREEAETSAFHAADAMASTGRAVSVLIMPDGPDADPEHHTVLSGCTPLVRLN</sequence>
<gene>
    <name evidence="1" type="ORF">MAE02_65020</name>
</gene>
<name>A0A512C3L7_9HYPH</name>
<dbReference type="AlphaFoldDB" id="A0A512C3L7"/>
<dbReference type="EMBL" id="BJYU01000248">
    <property type="protein sequence ID" value="GEO18806.1"/>
    <property type="molecule type" value="Genomic_DNA"/>
</dbReference>
<protein>
    <recommendedName>
        <fullName evidence="3">DUF2188 domain-containing protein</fullName>
    </recommendedName>
</protein>
<keyword evidence="2" id="KW-1185">Reference proteome</keyword>
<reference evidence="1 2" key="1">
    <citation type="submission" date="2019-07" db="EMBL/GenBank/DDBJ databases">
        <title>Whole genome shotgun sequence of Microvirga aerophila NBRC 106136.</title>
        <authorList>
            <person name="Hosoyama A."/>
            <person name="Uohara A."/>
            <person name="Ohji S."/>
            <person name="Ichikawa N."/>
        </authorList>
    </citation>
    <scope>NUCLEOTIDE SEQUENCE [LARGE SCALE GENOMIC DNA]</scope>
    <source>
        <strain evidence="1 2">NBRC 106136</strain>
    </source>
</reference>
<dbReference type="RefSeq" id="WP_147023190.1">
    <property type="nucleotide sequence ID" value="NZ_BJYU01000248.1"/>
</dbReference>
<evidence type="ECO:0000313" key="2">
    <source>
        <dbReference type="Proteomes" id="UP000321085"/>
    </source>
</evidence>
<evidence type="ECO:0008006" key="3">
    <source>
        <dbReference type="Google" id="ProtNLM"/>
    </source>
</evidence>
<proteinExistence type="predicted"/>
<dbReference type="Proteomes" id="UP000321085">
    <property type="component" value="Unassembled WGS sequence"/>
</dbReference>
<evidence type="ECO:0000313" key="1">
    <source>
        <dbReference type="EMBL" id="GEO18806.1"/>
    </source>
</evidence>